<reference evidence="2" key="1">
    <citation type="submission" date="2021-12" db="EMBL/GenBank/DDBJ databases">
        <title>Convergent genome expansion in fungi linked to evolution of root-endophyte symbiosis.</title>
        <authorList>
            <consortium name="DOE Joint Genome Institute"/>
            <person name="Ke Y.-H."/>
            <person name="Bonito G."/>
            <person name="Liao H.-L."/>
            <person name="Looney B."/>
            <person name="Rojas-Flechas A."/>
            <person name="Nash J."/>
            <person name="Hameed K."/>
            <person name="Schadt C."/>
            <person name="Martin F."/>
            <person name="Crous P.W."/>
            <person name="Miettinen O."/>
            <person name="Magnuson J.K."/>
            <person name="Labbe J."/>
            <person name="Jacobson D."/>
            <person name="Doktycz M.J."/>
            <person name="Veneault-Fourrey C."/>
            <person name="Kuo A."/>
            <person name="Mondo S."/>
            <person name="Calhoun S."/>
            <person name="Riley R."/>
            <person name="Ohm R."/>
            <person name="LaButti K."/>
            <person name="Andreopoulos B."/>
            <person name="Pangilinan J."/>
            <person name="Nolan M."/>
            <person name="Tritt A."/>
            <person name="Clum A."/>
            <person name="Lipzen A."/>
            <person name="Daum C."/>
            <person name="Barry K."/>
            <person name="Grigoriev I.V."/>
            <person name="Vilgalys R."/>
        </authorList>
    </citation>
    <scope>NUCLEOTIDE SEQUENCE</scope>
    <source>
        <strain evidence="2">PMI_201</strain>
    </source>
</reference>
<proteinExistence type="predicted"/>
<evidence type="ECO:0000256" key="1">
    <source>
        <dbReference type="SAM" id="Phobius"/>
    </source>
</evidence>
<keyword evidence="3" id="KW-1185">Reference proteome</keyword>
<feature type="transmembrane region" description="Helical" evidence="1">
    <location>
        <begin position="59"/>
        <end position="77"/>
    </location>
</feature>
<comment type="caution">
    <text evidence="2">The sequence shown here is derived from an EMBL/GenBank/DDBJ whole genome shotgun (WGS) entry which is preliminary data.</text>
</comment>
<feature type="transmembrane region" description="Helical" evidence="1">
    <location>
        <begin position="98"/>
        <end position="117"/>
    </location>
</feature>
<keyword evidence="1" id="KW-1133">Transmembrane helix</keyword>
<accession>A0AAD4KR07</accession>
<keyword evidence="1" id="KW-0812">Transmembrane</keyword>
<evidence type="ECO:0000313" key="2">
    <source>
        <dbReference type="EMBL" id="KAH8698525.1"/>
    </source>
</evidence>
<sequence>MTESITAESLASRSLSIARPLRWWEFATPLLIVTGADFICSVGYVVLDGIDSELAVFPPNLLRVTLLGSGIASFGIIEKRILDSGIPQAEIFRQIGQWAPWAASILVGIGTVVYRLSGLDNDKDQSRRTLFELDHSPT</sequence>
<protein>
    <submittedName>
        <fullName evidence="2">Uncharacterized protein</fullName>
    </submittedName>
</protein>
<dbReference type="RefSeq" id="XP_046072989.1">
    <property type="nucleotide sequence ID" value="XM_046222090.1"/>
</dbReference>
<name>A0AAD4KR07_9EURO</name>
<evidence type="ECO:0000313" key="3">
    <source>
        <dbReference type="Proteomes" id="UP001201262"/>
    </source>
</evidence>
<dbReference type="EMBL" id="JAJTJA010000005">
    <property type="protein sequence ID" value="KAH8698525.1"/>
    <property type="molecule type" value="Genomic_DNA"/>
</dbReference>
<gene>
    <name evidence="2" type="ORF">BGW36DRAFT_460426</name>
</gene>
<dbReference type="Proteomes" id="UP001201262">
    <property type="component" value="Unassembled WGS sequence"/>
</dbReference>
<dbReference type="AlphaFoldDB" id="A0AAD4KR07"/>
<dbReference type="GeneID" id="70252377"/>
<keyword evidence="1" id="KW-0472">Membrane</keyword>
<feature type="transmembrane region" description="Helical" evidence="1">
    <location>
        <begin position="23"/>
        <end position="47"/>
    </location>
</feature>
<organism evidence="2 3">
    <name type="scientific">Talaromyces proteolyticus</name>
    <dbReference type="NCBI Taxonomy" id="1131652"/>
    <lineage>
        <taxon>Eukaryota</taxon>
        <taxon>Fungi</taxon>
        <taxon>Dikarya</taxon>
        <taxon>Ascomycota</taxon>
        <taxon>Pezizomycotina</taxon>
        <taxon>Eurotiomycetes</taxon>
        <taxon>Eurotiomycetidae</taxon>
        <taxon>Eurotiales</taxon>
        <taxon>Trichocomaceae</taxon>
        <taxon>Talaromyces</taxon>
        <taxon>Talaromyces sect. Bacilispori</taxon>
    </lineage>
</organism>